<reference evidence="2" key="1">
    <citation type="submission" date="2010-12" db="EMBL/GenBank/DDBJ databases">
        <title>Complete sequence of Bacillus cellulosilyticus DSM 2522.</title>
        <authorList>
            <consortium name="US DOE Joint Genome Institute"/>
            <person name="Lucas S."/>
            <person name="Copeland A."/>
            <person name="Lapidus A."/>
            <person name="Cheng J.-F."/>
            <person name="Bruce D."/>
            <person name="Goodwin L."/>
            <person name="Pitluck S."/>
            <person name="Chertkov O."/>
            <person name="Detter J.C."/>
            <person name="Han C."/>
            <person name="Tapia R."/>
            <person name="Land M."/>
            <person name="Hauser L."/>
            <person name="Jeffries C."/>
            <person name="Kyrpides N."/>
            <person name="Ivanova N."/>
            <person name="Mikhailova N."/>
            <person name="Brumm P."/>
            <person name="Mead D."/>
            <person name="Woyke T."/>
        </authorList>
    </citation>
    <scope>NUCLEOTIDE SEQUENCE [LARGE SCALE GENOMIC DNA]</scope>
    <source>
        <strain evidence="2">DSM 2522</strain>
    </source>
</reference>
<gene>
    <name evidence="2" type="ordered locus">Bcell_0398</name>
</gene>
<evidence type="ECO:0000313" key="3">
    <source>
        <dbReference type="Proteomes" id="UP000001401"/>
    </source>
</evidence>
<dbReference type="PROSITE" id="PS51257">
    <property type="entry name" value="PROKAR_LIPOPROTEIN"/>
    <property type="match status" value="1"/>
</dbReference>
<evidence type="ECO:0000256" key="1">
    <source>
        <dbReference type="SAM" id="SignalP"/>
    </source>
</evidence>
<feature type="signal peptide" evidence="1">
    <location>
        <begin position="1"/>
        <end position="24"/>
    </location>
</feature>
<sequence length="130" mass="14597">MKKVSLVALLFLFIVSMMVGCSEAKSQQAIIGKWAITDFNEKETDADLGMLGNLQNSIFRMAFAPGTVIEFINEERMSIGVNSIDYKWVSDSKLEMGPSTDEAILFDVTLDDTNLILENQFFTIDLNRTE</sequence>
<organism evidence="2 3">
    <name type="scientific">Evansella cellulosilytica (strain ATCC 21833 / DSM 2522 / FERM P-1141 / JCM 9156 / N-4)</name>
    <name type="common">Bacillus cellulosilyticus</name>
    <dbReference type="NCBI Taxonomy" id="649639"/>
    <lineage>
        <taxon>Bacteria</taxon>
        <taxon>Bacillati</taxon>
        <taxon>Bacillota</taxon>
        <taxon>Bacilli</taxon>
        <taxon>Bacillales</taxon>
        <taxon>Bacillaceae</taxon>
        <taxon>Evansella</taxon>
    </lineage>
</organism>
<keyword evidence="3" id="KW-1185">Reference proteome</keyword>
<proteinExistence type="predicted"/>
<feature type="chain" id="PRO_5003212366" description="Lipocalin-like domain-containing protein" evidence="1">
    <location>
        <begin position="25"/>
        <end position="130"/>
    </location>
</feature>
<dbReference type="RefSeq" id="WP_013487021.1">
    <property type="nucleotide sequence ID" value="NC_014829.1"/>
</dbReference>
<dbReference type="KEGG" id="bco:Bcell_0398"/>
<dbReference type="HOGENOM" id="CLU_1933772_0_0_9"/>
<evidence type="ECO:0000313" key="2">
    <source>
        <dbReference type="EMBL" id="ADU28680.1"/>
    </source>
</evidence>
<evidence type="ECO:0008006" key="4">
    <source>
        <dbReference type="Google" id="ProtNLM"/>
    </source>
</evidence>
<dbReference type="EMBL" id="CP002394">
    <property type="protein sequence ID" value="ADU28680.1"/>
    <property type="molecule type" value="Genomic_DNA"/>
</dbReference>
<dbReference type="AlphaFoldDB" id="E6TVX1"/>
<accession>E6TVX1</accession>
<keyword evidence="1" id="KW-0732">Signal</keyword>
<protein>
    <recommendedName>
        <fullName evidence="4">Lipocalin-like domain-containing protein</fullName>
    </recommendedName>
</protein>
<name>E6TVX1_EVAC2</name>
<dbReference type="Proteomes" id="UP000001401">
    <property type="component" value="Chromosome"/>
</dbReference>